<proteinExistence type="predicted"/>
<dbReference type="EMBL" id="BMFN01000001">
    <property type="protein sequence ID" value="GGF58675.1"/>
    <property type="molecule type" value="Genomic_DNA"/>
</dbReference>
<evidence type="ECO:0000313" key="2">
    <source>
        <dbReference type="Proteomes" id="UP000605392"/>
    </source>
</evidence>
<keyword evidence="2" id="KW-1185">Reference proteome</keyword>
<accession>A0ACB5PPC4</accession>
<protein>
    <submittedName>
        <fullName evidence="1">Uncharacterized protein</fullName>
    </submittedName>
</protein>
<gene>
    <name evidence="1" type="ORF">GCM10011375_12330</name>
</gene>
<name>A0ACB5PPC4_9BACT</name>
<organism evidence="1 2">
    <name type="scientific">Hymenobacter qilianensis</name>
    <dbReference type="NCBI Taxonomy" id="1385715"/>
    <lineage>
        <taxon>Bacteria</taxon>
        <taxon>Pseudomonadati</taxon>
        <taxon>Bacteroidota</taxon>
        <taxon>Cytophagia</taxon>
        <taxon>Cytophagales</taxon>
        <taxon>Hymenobacteraceae</taxon>
        <taxon>Hymenobacter</taxon>
    </lineage>
</organism>
<sequence length="737" mass="82716">MVVVICAELHWPTPTLHYYILKNILEKLVSRLTDLIANAKGKDPQLGADLEREFRALSSRLSFGLNFERHNPEAVELPRRPVRRGDKVHVLPPRGSTAKGDQRLWLVKAIHKTSKMAELTLLGAAGGESHTVALDDLVVVAEFRDTIYPGLVPTGNVSRGGDKPWHTVINGENYHALKALTWTHRGKVDAIYIDPPYNTGAKDWKYNNDYVEGDDLYRHSKWLAFMERRLLLAKELLNPADSVLIATIDEKEYLRLGLLLGQVFLEARITMVSSAINTGGVPRKGSFSRSTEYLFFVFLGVCKPLPQALPADWNPVQTKNKFILRWRLMRRDGTNAQRADGPNSFYPIFIRKLDDHAVFHSVGDAYYGSDLSEIETPDGCVACWPIRKDGSFGTWQNGPARLKELIKSGYAKIGPWRGKDTALYYLNQGERSKVERGQFPLIGQNPDGSIITDISDQHIMFVPSDLWRIPSHDAGNGGSRLLTSIIPGRKFPFPKSLYAVEDALRFFVTNKPNAVVLDFFSGSGTTAHAVKRLNKQDGGRRQCISITNNEVGADEQTTLREKGFRPGDAEWERWGICDYITKPRVEAIITGTTPDGQPITGDYKFTDEFPMSDGFEENAEFFTLTYETPVGVSYQTSFPRIAPLLWLRAGSVGRRIEELPVAGWDVADAYGLLVELDKATDFLNAIRRAGTPQIAYIVTDDERRFQALARRLPEGVEAIRLYESYLTNFAFENGDNA</sequence>
<comment type="caution">
    <text evidence="1">The sequence shown here is derived from an EMBL/GenBank/DDBJ whole genome shotgun (WGS) entry which is preliminary data.</text>
</comment>
<dbReference type="Proteomes" id="UP000605392">
    <property type="component" value="Unassembled WGS sequence"/>
</dbReference>
<evidence type="ECO:0000313" key="1">
    <source>
        <dbReference type="EMBL" id="GGF58675.1"/>
    </source>
</evidence>
<reference evidence="1 2" key="1">
    <citation type="journal article" date="2019" name="Int. J. Syst. Evol. Microbiol.">
        <title>The Global Catalogue of Microorganisms (GCM) 10K type strain sequencing project: providing services to taxonomists for standard genome sequencing and annotation.</title>
        <authorList>
            <consortium name="The Broad Institute Genomics Platform"/>
            <consortium name="The Broad Institute Genome Sequencing Center for Infectious Disease"/>
            <person name="Wu L."/>
            <person name="Ma J."/>
        </authorList>
    </citation>
    <scope>NUCLEOTIDE SEQUENCE [LARGE SCALE GENOMIC DNA]</scope>
    <source>
        <strain evidence="1 2">CGMCC 1.12720</strain>
    </source>
</reference>